<evidence type="ECO:0000256" key="2">
    <source>
        <dbReference type="ARBA" id="ARBA00009695"/>
    </source>
</evidence>
<dbReference type="EMBL" id="JAJHNU010000003">
    <property type="protein sequence ID" value="MDN4121897.1"/>
    <property type="molecule type" value="Genomic_DNA"/>
</dbReference>
<evidence type="ECO:0000313" key="10">
    <source>
        <dbReference type="EMBL" id="MDN4121897.1"/>
    </source>
</evidence>
<dbReference type="Proteomes" id="UP001168613">
    <property type="component" value="Unassembled WGS sequence"/>
</dbReference>
<comment type="subcellular location">
    <subcellularLocation>
        <location evidence="1 5">Cytoplasm</location>
    </subcellularLocation>
</comment>
<organism evidence="10 11">
    <name type="scientific">Alcaligenes endophyticus</name>
    <dbReference type="NCBI Taxonomy" id="1929088"/>
    <lineage>
        <taxon>Bacteria</taxon>
        <taxon>Pseudomonadati</taxon>
        <taxon>Pseudomonadota</taxon>
        <taxon>Betaproteobacteria</taxon>
        <taxon>Burkholderiales</taxon>
        <taxon>Alcaligenaceae</taxon>
        <taxon>Alcaligenes</taxon>
    </lineage>
</organism>
<protein>
    <recommendedName>
        <fullName evidence="3 5">Regulatory protein RecX</fullName>
    </recommendedName>
</protein>
<evidence type="ECO:0000256" key="4">
    <source>
        <dbReference type="ARBA" id="ARBA00022490"/>
    </source>
</evidence>
<dbReference type="InterPro" id="IPR053924">
    <property type="entry name" value="RecX_HTH_2nd"/>
</dbReference>
<comment type="similarity">
    <text evidence="2 5">Belongs to the RecX family.</text>
</comment>
<dbReference type="InterPro" id="IPR003783">
    <property type="entry name" value="Regulatory_RecX"/>
</dbReference>
<comment type="function">
    <text evidence="5">Modulates RecA activity.</text>
</comment>
<gene>
    <name evidence="5 10" type="primary">recX</name>
    <name evidence="10" type="ORF">LMS43_11405</name>
</gene>
<reference evidence="10" key="1">
    <citation type="submission" date="2021-11" db="EMBL/GenBank/DDBJ databases">
        <title>Draft genome sequence of Alcaligenes endophyticus type strain CCUG 75668T.</title>
        <authorList>
            <person name="Salva-Serra F."/>
            <person name="Duran R.E."/>
            <person name="Seeger M."/>
            <person name="Moore E.R.B."/>
            <person name="Jaen-Luchoro D."/>
        </authorList>
    </citation>
    <scope>NUCLEOTIDE SEQUENCE</scope>
    <source>
        <strain evidence="10">CCUG 75668</strain>
    </source>
</reference>
<evidence type="ECO:0000256" key="3">
    <source>
        <dbReference type="ARBA" id="ARBA00018111"/>
    </source>
</evidence>
<comment type="caution">
    <text evidence="10">The sequence shown here is derived from an EMBL/GenBank/DDBJ whole genome shotgun (WGS) entry which is preliminary data.</text>
</comment>
<dbReference type="InterPro" id="IPR053925">
    <property type="entry name" value="RecX_HTH_3rd"/>
</dbReference>
<dbReference type="PANTHER" id="PTHR33602:SF1">
    <property type="entry name" value="REGULATORY PROTEIN RECX FAMILY PROTEIN"/>
    <property type="match status" value="1"/>
</dbReference>
<dbReference type="InterPro" id="IPR053926">
    <property type="entry name" value="RecX_HTH_1st"/>
</dbReference>
<feature type="domain" description="RecX third three-helical" evidence="8">
    <location>
        <begin position="156"/>
        <end position="200"/>
    </location>
</feature>
<feature type="compositionally biased region" description="Acidic residues" evidence="6">
    <location>
        <begin position="1"/>
        <end position="13"/>
    </location>
</feature>
<dbReference type="HAMAP" id="MF_01114">
    <property type="entry name" value="RecX"/>
    <property type="match status" value="1"/>
</dbReference>
<evidence type="ECO:0000259" key="8">
    <source>
        <dbReference type="Pfam" id="PF21981"/>
    </source>
</evidence>
<dbReference type="Gene3D" id="1.10.10.10">
    <property type="entry name" value="Winged helix-like DNA-binding domain superfamily/Winged helix DNA-binding domain"/>
    <property type="match status" value="3"/>
</dbReference>
<dbReference type="Pfam" id="PF21981">
    <property type="entry name" value="RecX_HTH3"/>
    <property type="match status" value="1"/>
</dbReference>
<keyword evidence="11" id="KW-1185">Reference proteome</keyword>
<feature type="domain" description="RecX first three-helical" evidence="9">
    <location>
        <begin position="67"/>
        <end position="90"/>
    </location>
</feature>
<dbReference type="RefSeq" id="WP_266123094.1">
    <property type="nucleotide sequence ID" value="NZ_JAJHNU010000003.1"/>
</dbReference>
<dbReference type="InterPro" id="IPR036388">
    <property type="entry name" value="WH-like_DNA-bd_sf"/>
</dbReference>
<evidence type="ECO:0000256" key="6">
    <source>
        <dbReference type="SAM" id="MobiDB-lite"/>
    </source>
</evidence>
<evidence type="ECO:0000256" key="1">
    <source>
        <dbReference type="ARBA" id="ARBA00004496"/>
    </source>
</evidence>
<keyword evidence="4 5" id="KW-0963">Cytoplasm</keyword>
<dbReference type="NCBIfam" id="NF001055">
    <property type="entry name" value="PRK00117.2-5"/>
    <property type="match status" value="1"/>
</dbReference>
<feature type="domain" description="RecX second three-helical" evidence="7">
    <location>
        <begin position="114"/>
        <end position="146"/>
    </location>
</feature>
<name>A0ABT8EKS9_9BURK</name>
<evidence type="ECO:0000313" key="11">
    <source>
        <dbReference type="Proteomes" id="UP001168613"/>
    </source>
</evidence>
<evidence type="ECO:0000259" key="7">
    <source>
        <dbReference type="Pfam" id="PF02631"/>
    </source>
</evidence>
<feature type="region of interest" description="Disordered" evidence="6">
    <location>
        <begin position="1"/>
        <end position="66"/>
    </location>
</feature>
<accession>A0ABT8EKS9</accession>
<evidence type="ECO:0000259" key="9">
    <source>
        <dbReference type="Pfam" id="PF21982"/>
    </source>
</evidence>
<sequence>MIDDEPFETDPEEILERLAARKKQPSTQGSSHEFIRSRSSGPSVGGDNNNDALAGRPGKTRSGPSLKARAIQFLSRREHSRQELARKLAPHAQSETELDALLNWLEQEKWLSTERFARSLLNRRASKLGTQRILQELRQHGVSEEQALDLRAELEDTEFERAKQVWEKKFNQAPADAKEHARQYRFMASRGFSGRVLQQIIASSQQDDD</sequence>
<dbReference type="Pfam" id="PF21982">
    <property type="entry name" value="RecX_HTH1"/>
    <property type="match status" value="1"/>
</dbReference>
<feature type="compositionally biased region" description="Polar residues" evidence="6">
    <location>
        <begin position="25"/>
        <end position="51"/>
    </location>
</feature>
<evidence type="ECO:0000256" key="5">
    <source>
        <dbReference type="HAMAP-Rule" id="MF_01114"/>
    </source>
</evidence>
<dbReference type="PANTHER" id="PTHR33602">
    <property type="entry name" value="REGULATORY PROTEIN RECX FAMILY PROTEIN"/>
    <property type="match status" value="1"/>
</dbReference>
<dbReference type="Pfam" id="PF02631">
    <property type="entry name" value="RecX_HTH2"/>
    <property type="match status" value="1"/>
</dbReference>
<proteinExistence type="inferred from homology"/>